<comment type="caution">
    <text evidence="2">The sequence shown here is derived from an EMBL/GenBank/DDBJ whole genome shotgun (WGS) entry which is preliminary data.</text>
</comment>
<dbReference type="Proteomes" id="UP000287651">
    <property type="component" value="Unassembled WGS sequence"/>
</dbReference>
<proteinExistence type="predicted"/>
<reference evidence="2 3" key="1">
    <citation type="journal article" date="2014" name="Agronomy (Basel)">
        <title>A Draft Genome Sequence for Ensete ventricosum, the Drought-Tolerant Tree Against Hunger.</title>
        <authorList>
            <person name="Harrison J."/>
            <person name="Moore K.A."/>
            <person name="Paszkiewicz K."/>
            <person name="Jones T."/>
            <person name="Grant M."/>
            <person name="Ambacheew D."/>
            <person name="Muzemil S."/>
            <person name="Studholme D.J."/>
        </authorList>
    </citation>
    <scope>NUCLEOTIDE SEQUENCE [LARGE SCALE GENOMIC DNA]</scope>
</reference>
<protein>
    <submittedName>
        <fullName evidence="2">Uncharacterized protein</fullName>
    </submittedName>
</protein>
<evidence type="ECO:0000313" key="2">
    <source>
        <dbReference type="EMBL" id="RRT52406.1"/>
    </source>
</evidence>
<evidence type="ECO:0000313" key="3">
    <source>
        <dbReference type="Proteomes" id="UP000287651"/>
    </source>
</evidence>
<accession>A0A426YL58</accession>
<sequence length="218" mass="24709">MVASRGFRLSPRMKRGGGDESGDEKNRNPPVHCYHDATRLHEERIIDLIDARPVLLCIYVNVESGGRHNVYDNDNDHLVADLSGRSQPRPLPLCICIDVNTDVEWSSPSDPFSLDKLCIVFDHLLDKWSLLLDETITFACTSQIIHDTSHIRSQFSASTSMYAIVMFNHQLLPRYIVSERPRVLTRAIPLLPHRADPPRMSTLLRRVLEGGLPNMCTV</sequence>
<name>A0A426YL58_ENSVE</name>
<dbReference type="AlphaFoldDB" id="A0A426YL58"/>
<dbReference type="EMBL" id="AMZH03011684">
    <property type="protein sequence ID" value="RRT52406.1"/>
    <property type="molecule type" value="Genomic_DNA"/>
</dbReference>
<organism evidence="2 3">
    <name type="scientific">Ensete ventricosum</name>
    <name type="common">Abyssinian banana</name>
    <name type="synonym">Musa ensete</name>
    <dbReference type="NCBI Taxonomy" id="4639"/>
    <lineage>
        <taxon>Eukaryota</taxon>
        <taxon>Viridiplantae</taxon>
        <taxon>Streptophyta</taxon>
        <taxon>Embryophyta</taxon>
        <taxon>Tracheophyta</taxon>
        <taxon>Spermatophyta</taxon>
        <taxon>Magnoliopsida</taxon>
        <taxon>Liliopsida</taxon>
        <taxon>Zingiberales</taxon>
        <taxon>Musaceae</taxon>
        <taxon>Ensete</taxon>
    </lineage>
</organism>
<feature type="region of interest" description="Disordered" evidence="1">
    <location>
        <begin position="1"/>
        <end position="30"/>
    </location>
</feature>
<gene>
    <name evidence="2" type="ORF">B296_00017070</name>
</gene>
<evidence type="ECO:0000256" key="1">
    <source>
        <dbReference type="SAM" id="MobiDB-lite"/>
    </source>
</evidence>